<dbReference type="GeneID" id="62204538"/>
<sequence>MGFSLNNPLPSSMSSECRKTGKILASFVDPRQAFGPDKIIPPNVLANAKGLAILTVFKAGFLGTARFGSGVVVARLADGSWSAPTAIGTIGGGFGGQIGFELTDFVFILNDASAVRTFAQAGSLTLGGNVSIAAGPVGRNAEAAGAASLKGVAGIFSYSKTKGLFAGVSLEGSGIIERRDANEKLYGRRWTAREILSGQVPPPPAAAPLLQVLNSRVFAGVGGAQNVTNDAMYNDIPVYDDSRDNVVWQGRQGSAMGEGVRRDRTGSLGQGNNDYEYRDRPQRSSGWEDDVYDRQPSSAPLGRSFSTRANPNETFDRMDTRNRSSTFGDDYSYSDRKPGRPTAPKPAESETEKASSQATMSRLSRVFIPNACISDTMTASSWKETATQKREAILAAIPKEWRLEKLPSVEEQVDVTEYVKQYFSEKELQITESSADVIAKTVAEGKWTAEEVTRAFCHRAAVAHQLLHCLHEIFFDAAIQDAKALDAYYAKHKKTLGPLHGLPISLKDQFHVKDVETSMGYVGWIGTFEGKKGTGKEKVFESEMVKMLRNAGAVLYCKTSVPHTLMSGETVNNIIGYTLNPKNRHLTAGGSSGGEGAVIGIRGSPVGFGTDIGGSIRIPAAFNGLYGLRPSTGRLPYEGMANSMEGQNTVLSVVGPLATNAASLRLVTQALLQQEPWLHDPLVHEIPWRADQESEIKSAKKLCFGVLRTDGIVNPHPPVSRAIEMVVKALRTAGHEVIDWQPPSHRTINDTGFNSWIYDAGKDVRSAFALSGEPMAPQVSFYQSLEKEYTASEIAAINVEVRRLKKEYMEYWNSTVDKTGTGRPVDAIICPLAPFPAARKEKYKYYGYSTWVNTLDYTSVVVPVTNADKSVDKKDEGYKEIDEQDKRTQDDYDPEIYDGAHVSVQLVGRRLQEEKMLAVAEYVGNLLHT</sequence>
<evidence type="ECO:0000256" key="2">
    <source>
        <dbReference type="ARBA" id="ARBA00009199"/>
    </source>
</evidence>
<feature type="region of interest" description="Disordered" evidence="5">
    <location>
        <begin position="873"/>
        <end position="894"/>
    </location>
</feature>
<feature type="domain" description="Amidase" evidence="6">
    <location>
        <begin position="451"/>
        <end position="917"/>
    </location>
</feature>
<evidence type="ECO:0000256" key="1">
    <source>
        <dbReference type="ARBA" id="ARBA00001311"/>
    </source>
</evidence>
<comment type="caution">
    <text evidence="8">The sequence shown here is derived from an EMBL/GenBank/DDBJ whole genome shotgun (WGS) entry which is preliminary data.</text>
</comment>
<proteinExistence type="inferred from homology"/>
<feature type="compositionally biased region" description="Polar residues" evidence="5">
    <location>
        <begin position="304"/>
        <end position="313"/>
    </location>
</feature>
<dbReference type="InterPro" id="IPR036928">
    <property type="entry name" value="AS_sf"/>
</dbReference>
<dbReference type="Pfam" id="PF01425">
    <property type="entry name" value="Amidase"/>
    <property type="match status" value="1"/>
</dbReference>
<dbReference type="Pfam" id="PF04366">
    <property type="entry name" value="Ysc84"/>
    <property type="match status" value="1"/>
</dbReference>
<evidence type="ECO:0000256" key="5">
    <source>
        <dbReference type="SAM" id="MobiDB-lite"/>
    </source>
</evidence>
<dbReference type="EC" id="3.5.1.4" evidence="3"/>
<reference evidence="8" key="2">
    <citation type="submission" date="2020-08" db="EMBL/GenBank/DDBJ databases">
        <title>Draft Genome Sequence of Cumin Blight Pathogen Alternaria burnsii.</title>
        <authorList>
            <person name="Feng Z."/>
        </authorList>
    </citation>
    <scope>NUCLEOTIDE SEQUENCE</scope>
    <source>
        <strain evidence="8">CBS107.38</strain>
    </source>
</reference>
<evidence type="ECO:0000256" key="4">
    <source>
        <dbReference type="ARBA" id="ARBA00022801"/>
    </source>
</evidence>
<feature type="compositionally biased region" description="Basic and acidic residues" evidence="5">
    <location>
        <begin position="873"/>
        <end position="890"/>
    </location>
</feature>
<reference evidence="8" key="1">
    <citation type="submission" date="2020-01" db="EMBL/GenBank/DDBJ databases">
        <authorList>
            <person name="Feng Z.H.Z."/>
        </authorList>
    </citation>
    <scope>NUCLEOTIDE SEQUENCE</scope>
    <source>
        <strain evidence="8">CBS107.38</strain>
    </source>
</reference>
<dbReference type="PANTHER" id="PTHR46072">
    <property type="entry name" value="AMIDASE-RELATED-RELATED"/>
    <property type="match status" value="1"/>
</dbReference>
<dbReference type="InterPro" id="IPR033643">
    <property type="entry name" value="SYLF_SH3YL1-like"/>
</dbReference>
<dbReference type="GO" id="GO:0004040">
    <property type="term" value="F:amidase activity"/>
    <property type="evidence" value="ECO:0007669"/>
    <property type="project" value="UniProtKB-EC"/>
</dbReference>
<organism evidence="8 9">
    <name type="scientific">Alternaria burnsii</name>
    <dbReference type="NCBI Taxonomy" id="1187904"/>
    <lineage>
        <taxon>Eukaryota</taxon>
        <taxon>Fungi</taxon>
        <taxon>Dikarya</taxon>
        <taxon>Ascomycota</taxon>
        <taxon>Pezizomycotina</taxon>
        <taxon>Dothideomycetes</taxon>
        <taxon>Pleosporomycetidae</taxon>
        <taxon>Pleosporales</taxon>
        <taxon>Pleosporineae</taxon>
        <taxon>Pleosporaceae</taxon>
        <taxon>Alternaria</taxon>
        <taxon>Alternaria sect. Alternaria</taxon>
    </lineage>
</organism>
<dbReference type="PANTHER" id="PTHR46072:SF7">
    <property type="entry name" value="AMIDASE"/>
    <property type="match status" value="1"/>
</dbReference>
<dbReference type="SUPFAM" id="SSF75304">
    <property type="entry name" value="Amidase signature (AS) enzymes"/>
    <property type="match status" value="1"/>
</dbReference>
<evidence type="ECO:0000313" key="8">
    <source>
        <dbReference type="EMBL" id="KAF7675594.1"/>
    </source>
</evidence>
<comment type="similarity">
    <text evidence="2">Belongs to the amidase family.</text>
</comment>
<keyword evidence="4" id="KW-0378">Hydrolase</keyword>
<dbReference type="AlphaFoldDB" id="A0A8H7B5R1"/>
<feature type="region of interest" description="Disordered" evidence="5">
    <location>
        <begin position="251"/>
        <end position="360"/>
    </location>
</feature>
<dbReference type="RefSeq" id="XP_038785857.1">
    <property type="nucleotide sequence ID" value="XM_038931360.1"/>
</dbReference>
<dbReference type="PROSITE" id="PS00571">
    <property type="entry name" value="AMIDASES"/>
    <property type="match status" value="1"/>
</dbReference>
<dbReference type="InterPro" id="IPR020556">
    <property type="entry name" value="Amidase_CS"/>
</dbReference>
<feature type="domain" description="Ysc84 actin-binding" evidence="7">
    <location>
        <begin position="91"/>
        <end position="215"/>
    </location>
</feature>
<dbReference type="CDD" id="cd11525">
    <property type="entry name" value="SYLF_SH3YL1_like"/>
    <property type="match status" value="1"/>
</dbReference>
<dbReference type="Gene3D" id="3.90.1300.10">
    <property type="entry name" value="Amidase signature (AS) domain"/>
    <property type="match status" value="1"/>
</dbReference>
<keyword evidence="9" id="KW-1185">Reference proteome</keyword>
<protein>
    <recommendedName>
        <fullName evidence="3">amidase</fullName>
        <ecNumber evidence="3">3.5.1.4</ecNumber>
    </recommendedName>
</protein>
<evidence type="ECO:0000259" key="7">
    <source>
        <dbReference type="Pfam" id="PF04366"/>
    </source>
</evidence>
<accession>A0A8H7B5R1</accession>
<evidence type="ECO:0000313" key="9">
    <source>
        <dbReference type="Proteomes" id="UP000596902"/>
    </source>
</evidence>
<comment type="catalytic activity">
    <reaction evidence="1">
        <text>a monocarboxylic acid amide + H2O = a monocarboxylate + NH4(+)</text>
        <dbReference type="Rhea" id="RHEA:12020"/>
        <dbReference type="ChEBI" id="CHEBI:15377"/>
        <dbReference type="ChEBI" id="CHEBI:28938"/>
        <dbReference type="ChEBI" id="CHEBI:35757"/>
        <dbReference type="ChEBI" id="CHEBI:83628"/>
        <dbReference type="EC" id="3.5.1.4"/>
    </reaction>
</comment>
<name>A0A8H7B5R1_9PLEO</name>
<evidence type="ECO:0000259" key="6">
    <source>
        <dbReference type="Pfam" id="PF01425"/>
    </source>
</evidence>
<dbReference type="Proteomes" id="UP000596902">
    <property type="component" value="Unassembled WGS sequence"/>
</dbReference>
<evidence type="ECO:0000256" key="3">
    <source>
        <dbReference type="ARBA" id="ARBA00012922"/>
    </source>
</evidence>
<gene>
    <name evidence="8" type="ORF">GT037_006313</name>
</gene>
<dbReference type="InterPro" id="IPR007461">
    <property type="entry name" value="Ysc84_actin-binding"/>
</dbReference>
<dbReference type="EMBL" id="JAAABM010000008">
    <property type="protein sequence ID" value="KAF7675594.1"/>
    <property type="molecule type" value="Genomic_DNA"/>
</dbReference>
<dbReference type="InterPro" id="IPR023631">
    <property type="entry name" value="Amidase_dom"/>
</dbReference>